<organism evidence="3 4">
    <name type="scientific">Planotetraspora silvatica</name>
    <dbReference type="NCBI Taxonomy" id="234614"/>
    <lineage>
        <taxon>Bacteria</taxon>
        <taxon>Bacillati</taxon>
        <taxon>Actinomycetota</taxon>
        <taxon>Actinomycetes</taxon>
        <taxon>Streptosporangiales</taxon>
        <taxon>Streptosporangiaceae</taxon>
        <taxon>Planotetraspora</taxon>
    </lineage>
</organism>
<dbReference type="Proteomes" id="UP000644610">
    <property type="component" value="Unassembled WGS sequence"/>
</dbReference>
<dbReference type="Pfam" id="PF00805">
    <property type="entry name" value="Pentapeptide"/>
    <property type="match status" value="3"/>
</dbReference>
<protein>
    <recommendedName>
        <fullName evidence="5">Pentapeptide repeat-containing protein</fullName>
    </recommendedName>
</protein>
<keyword evidence="2" id="KW-0472">Membrane</keyword>
<gene>
    <name evidence="3" type="ORF">Psi02_15450</name>
</gene>
<sequence length="356" mass="38868">MATETPDEAASAVGSTASHDVQTAADQSLHKGSSQAPGRRRWFERRPTVTPPTQAELDTLSVKERQELYDARRQRPWHAITSIGVIASVLFTAGGLVYTARSFNSTQDGQITDRYTKAVEQLGSDKLDIRIGGIYALERLAQDSVRDHQTIYDVLAAFIREHSSDPQSSQAQVRMATDIQAAITSVGRRNIALDRVGFDISGAHLEHVDLIQKDLHNSNLTKVNMTNGLLTSANLEHSFLYSATLSNAQAIDAHLNGAELTNANLRGTNFTSADLTHITGRWADFQYANPTRAKLTDADLGGALLIETDLSDADLRRTNLSGADLRGVRGLTEAQIRDMAYTNQETLFGPSPPKMP</sequence>
<accession>A0A8J3UKW4</accession>
<dbReference type="EMBL" id="BOOQ01000009">
    <property type="protein sequence ID" value="GII45121.1"/>
    <property type="molecule type" value="Genomic_DNA"/>
</dbReference>
<dbReference type="AlphaFoldDB" id="A0A8J3UKW4"/>
<name>A0A8J3UKW4_9ACTN</name>
<keyword evidence="4" id="KW-1185">Reference proteome</keyword>
<feature type="transmembrane region" description="Helical" evidence="2">
    <location>
        <begin position="77"/>
        <end position="98"/>
    </location>
</feature>
<evidence type="ECO:0000256" key="1">
    <source>
        <dbReference type="SAM" id="MobiDB-lite"/>
    </source>
</evidence>
<dbReference type="Gene3D" id="2.160.20.80">
    <property type="entry name" value="E3 ubiquitin-protein ligase SopA"/>
    <property type="match status" value="1"/>
</dbReference>
<evidence type="ECO:0000313" key="4">
    <source>
        <dbReference type="Proteomes" id="UP000644610"/>
    </source>
</evidence>
<dbReference type="PANTHER" id="PTHR14136">
    <property type="entry name" value="BTB_POZ DOMAIN-CONTAINING PROTEIN KCTD9"/>
    <property type="match status" value="1"/>
</dbReference>
<dbReference type="PANTHER" id="PTHR14136:SF17">
    <property type="entry name" value="BTB_POZ DOMAIN-CONTAINING PROTEIN KCTD9"/>
    <property type="match status" value="1"/>
</dbReference>
<feature type="region of interest" description="Disordered" evidence="1">
    <location>
        <begin position="1"/>
        <end position="52"/>
    </location>
</feature>
<reference evidence="3" key="1">
    <citation type="submission" date="2021-01" db="EMBL/GenBank/DDBJ databases">
        <title>Whole genome shotgun sequence of Planotetraspora silvatica NBRC 100141.</title>
        <authorList>
            <person name="Komaki H."/>
            <person name="Tamura T."/>
        </authorList>
    </citation>
    <scope>NUCLEOTIDE SEQUENCE</scope>
    <source>
        <strain evidence="3">NBRC 100141</strain>
    </source>
</reference>
<evidence type="ECO:0008006" key="5">
    <source>
        <dbReference type="Google" id="ProtNLM"/>
    </source>
</evidence>
<dbReference type="InterPro" id="IPR001646">
    <property type="entry name" value="5peptide_repeat"/>
</dbReference>
<comment type="caution">
    <text evidence="3">The sequence shown here is derived from an EMBL/GenBank/DDBJ whole genome shotgun (WGS) entry which is preliminary data.</text>
</comment>
<keyword evidence="2" id="KW-0812">Transmembrane</keyword>
<dbReference type="InterPro" id="IPR051082">
    <property type="entry name" value="Pentapeptide-BTB/POZ_domain"/>
</dbReference>
<proteinExistence type="predicted"/>
<dbReference type="SUPFAM" id="SSF141571">
    <property type="entry name" value="Pentapeptide repeat-like"/>
    <property type="match status" value="1"/>
</dbReference>
<evidence type="ECO:0000256" key="2">
    <source>
        <dbReference type="SAM" id="Phobius"/>
    </source>
</evidence>
<dbReference type="RefSeq" id="WP_203972756.1">
    <property type="nucleotide sequence ID" value="NZ_BAAAKY010000022.1"/>
</dbReference>
<feature type="compositionally biased region" description="Polar residues" evidence="1">
    <location>
        <begin position="13"/>
        <end position="36"/>
    </location>
</feature>
<evidence type="ECO:0000313" key="3">
    <source>
        <dbReference type="EMBL" id="GII45121.1"/>
    </source>
</evidence>
<keyword evidence="2" id="KW-1133">Transmembrane helix</keyword>